<evidence type="ECO:0000313" key="4">
    <source>
        <dbReference type="EMBL" id="KAK6192785.1"/>
    </source>
</evidence>
<comment type="caution">
    <text evidence="4">The sequence shown here is derived from an EMBL/GenBank/DDBJ whole genome shotgun (WGS) entry which is preliminary data.</text>
</comment>
<gene>
    <name evidence="4" type="ORF">SNE40_004199</name>
</gene>
<keyword evidence="2" id="KW-1133">Transmembrane helix</keyword>
<proteinExistence type="predicted"/>
<dbReference type="EMBL" id="JAZGQO010000002">
    <property type="protein sequence ID" value="KAK6192785.1"/>
    <property type="molecule type" value="Genomic_DNA"/>
</dbReference>
<sequence>MNPFSKKSKKKQKEQQMLSIIGSLENIQECVFQKDQQLLHIVGSLEDMQKRVQRNEMMLVEQREIRQNTPPIWNPAREKSYSADEIMNTRPIYTAFTPRSTQNLRRINSGFSSKESLRREMADMEAMYEQRLQKKEGLIQQLLENKNQTDIGRDEIFYEENEDLMSDSPYATALGYSMVDFVDNFLPDTFLDRLVSKEIVAEREEESIRCEKTRESRTRLLITILRKKSDEQIEEFLEILNSDPGHAQLCKQVKQRLVTGPRSRVCEFCYISHYVDIRPIADEMCGLLNPDDFRCLTNERIAITTRWQKMNELTRISPKIRNNFLRALETNNPNIAAKVQFNLRRGSLECCCPNEHRRIAKSSVSTDDIPLMLSDPYLVNEDDDELSTIRRYTKDEEASKSRGASRNNAIDDMPTEVLNKTYETCNGSPKANLHEEDITLKKDRWSRTFKMVMGFMMLLVICSMILSATVSVANVSTTMVDAVYKTSFQVIDSSMGHLSWVHGVI</sequence>
<keyword evidence="1" id="KW-0175">Coiled coil</keyword>
<evidence type="ECO:0000259" key="3">
    <source>
        <dbReference type="PROSITE" id="PS50209"/>
    </source>
</evidence>
<keyword evidence="2" id="KW-0812">Transmembrane</keyword>
<accession>A0AAN8Q6C5</accession>
<dbReference type="InterPro" id="IPR011029">
    <property type="entry name" value="DEATH-like_dom_sf"/>
</dbReference>
<dbReference type="InterPro" id="IPR001315">
    <property type="entry name" value="CARD"/>
</dbReference>
<dbReference type="PROSITE" id="PS50209">
    <property type="entry name" value="CARD"/>
    <property type="match status" value="1"/>
</dbReference>
<feature type="coiled-coil region" evidence="1">
    <location>
        <begin position="114"/>
        <end position="145"/>
    </location>
</feature>
<dbReference type="Gene3D" id="1.10.533.10">
    <property type="entry name" value="Death Domain, Fas"/>
    <property type="match status" value="1"/>
</dbReference>
<dbReference type="AlphaFoldDB" id="A0AAN8Q6C5"/>
<dbReference type="CDD" id="cd01671">
    <property type="entry name" value="CARD"/>
    <property type="match status" value="1"/>
</dbReference>
<dbReference type="Proteomes" id="UP001347796">
    <property type="component" value="Unassembled WGS sequence"/>
</dbReference>
<keyword evidence="2" id="KW-0472">Membrane</keyword>
<feature type="domain" description="CARD" evidence="3">
    <location>
        <begin position="178"/>
        <end position="240"/>
    </location>
</feature>
<dbReference type="Pfam" id="PF00619">
    <property type="entry name" value="CARD"/>
    <property type="match status" value="1"/>
</dbReference>
<name>A0AAN8Q6C5_PATCE</name>
<protein>
    <recommendedName>
        <fullName evidence="3">CARD domain-containing protein</fullName>
    </recommendedName>
</protein>
<evidence type="ECO:0000313" key="5">
    <source>
        <dbReference type="Proteomes" id="UP001347796"/>
    </source>
</evidence>
<keyword evidence="5" id="KW-1185">Reference proteome</keyword>
<feature type="transmembrane region" description="Helical" evidence="2">
    <location>
        <begin position="451"/>
        <end position="473"/>
    </location>
</feature>
<evidence type="ECO:0000256" key="2">
    <source>
        <dbReference type="SAM" id="Phobius"/>
    </source>
</evidence>
<dbReference type="GO" id="GO:0042981">
    <property type="term" value="P:regulation of apoptotic process"/>
    <property type="evidence" value="ECO:0007669"/>
    <property type="project" value="InterPro"/>
</dbReference>
<organism evidence="4 5">
    <name type="scientific">Patella caerulea</name>
    <name type="common">Rayed Mediterranean limpet</name>
    <dbReference type="NCBI Taxonomy" id="87958"/>
    <lineage>
        <taxon>Eukaryota</taxon>
        <taxon>Metazoa</taxon>
        <taxon>Spiralia</taxon>
        <taxon>Lophotrochozoa</taxon>
        <taxon>Mollusca</taxon>
        <taxon>Gastropoda</taxon>
        <taxon>Patellogastropoda</taxon>
        <taxon>Patelloidea</taxon>
        <taxon>Patellidae</taxon>
        <taxon>Patella</taxon>
    </lineage>
</organism>
<evidence type="ECO:0000256" key="1">
    <source>
        <dbReference type="SAM" id="Coils"/>
    </source>
</evidence>
<dbReference type="SUPFAM" id="SSF47986">
    <property type="entry name" value="DEATH domain"/>
    <property type="match status" value="1"/>
</dbReference>
<reference evidence="4 5" key="1">
    <citation type="submission" date="2024-01" db="EMBL/GenBank/DDBJ databases">
        <title>The genome of the rayed Mediterranean limpet Patella caerulea (Linnaeus, 1758).</title>
        <authorList>
            <person name="Anh-Thu Weber A."/>
            <person name="Halstead-Nussloch G."/>
        </authorList>
    </citation>
    <scope>NUCLEOTIDE SEQUENCE [LARGE SCALE GENOMIC DNA]</scope>
    <source>
        <strain evidence="4">AATW-2023a</strain>
        <tissue evidence="4">Whole specimen</tissue>
    </source>
</reference>